<sequence length="268" mass="29014">MSAETLHSLTALATLLPAVLLTFRPGAKRGMAFWASLGLALTGTTAQSAFVLRAGWVSGLAPALWVVIAITWAMFLIGAVILRQGWRLMPLLAPYLLLLGLFATVWQHAVGKPLTMEFPTGWVVLHIAVGVMTYAFLTFSAVAACAAFIQERALKRKQPNAFSRQLPSVADSEHLSTSMLIHSEVVLGVGLLSGMAVEWMERHRLLTLDHKTTLSILAFLVIGALLAAKRLIGTRGRVAARIVLFAYLLLTLAYPGVKFVSEVLLSRA</sequence>
<dbReference type="PANTHER" id="PTHR38034">
    <property type="entry name" value="INNER MEMBRANE PROTEIN YPJD"/>
    <property type="match status" value="1"/>
</dbReference>
<feature type="transmembrane region" description="Helical" evidence="1">
    <location>
        <begin position="89"/>
        <end position="109"/>
    </location>
</feature>
<organism evidence="3 4">
    <name type="scientific">Novispirillum itersonii</name>
    <name type="common">Aquaspirillum itersonii</name>
    <dbReference type="NCBI Taxonomy" id="189"/>
    <lineage>
        <taxon>Bacteria</taxon>
        <taxon>Pseudomonadati</taxon>
        <taxon>Pseudomonadota</taxon>
        <taxon>Alphaproteobacteria</taxon>
        <taxon>Rhodospirillales</taxon>
        <taxon>Novispirillaceae</taxon>
        <taxon>Novispirillum</taxon>
    </lineage>
</organism>
<feature type="transmembrane region" description="Helical" evidence="1">
    <location>
        <begin position="238"/>
        <end position="257"/>
    </location>
</feature>
<evidence type="ECO:0000259" key="2">
    <source>
        <dbReference type="Pfam" id="PF01578"/>
    </source>
</evidence>
<feature type="transmembrane region" description="Helical" evidence="1">
    <location>
        <begin position="6"/>
        <end position="23"/>
    </location>
</feature>
<dbReference type="Proteomes" id="UP000544872">
    <property type="component" value="Unassembled WGS sequence"/>
</dbReference>
<dbReference type="InterPro" id="IPR052372">
    <property type="entry name" value="YpjD/HemX"/>
</dbReference>
<dbReference type="Pfam" id="PF01578">
    <property type="entry name" value="Cytochrom_C_asm"/>
    <property type="match status" value="1"/>
</dbReference>
<dbReference type="GO" id="GO:0020037">
    <property type="term" value="F:heme binding"/>
    <property type="evidence" value="ECO:0007669"/>
    <property type="project" value="InterPro"/>
</dbReference>
<protein>
    <submittedName>
        <fullName evidence="3">ABC-type uncharacterized transport system permease subunit</fullName>
    </submittedName>
</protein>
<reference evidence="3 4" key="1">
    <citation type="submission" date="2020-08" db="EMBL/GenBank/DDBJ databases">
        <title>Genomic Encyclopedia of Type Strains, Phase IV (KMG-IV): sequencing the most valuable type-strain genomes for metagenomic binning, comparative biology and taxonomic classification.</title>
        <authorList>
            <person name="Goeker M."/>
        </authorList>
    </citation>
    <scope>NUCLEOTIDE SEQUENCE [LARGE SCALE GENOMIC DNA]</scope>
    <source>
        <strain evidence="3 4">DSM 11590</strain>
    </source>
</reference>
<accession>A0A7X0DM70</accession>
<dbReference type="PANTHER" id="PTHR38034:SF1">
    <property type="entry name" value="INNER MEMBRANE PROTEIN YPJD"/>
    <property type="match status" value="1"/>
</dbReference>
<evidence type="ECO:0000313" key="3">
    <source>
        <dbReference type="EMBL" id="MBB6209974.1"/>
    </source>
</evidence>
<dbReference type="EMBL" id="JACIIX010000004">
    <property type="protein sequence ID" value="MBB6209974.1"/>
    <property type="molecule type" value="Genomic_DNA"/>
</dbReference>
<evidence type="ECO:0000313" key="4">
    <source>
        <dbReference type="Proteomes" id="UP000544872"/>
    </source>
</evidence>
<evidence type="ECO:0000256" key="1">
    <source>
        <dbReference type="SAM" id="Phobius"/>
    </source>
</evidence>
<feature type="transmembrane region" description="Helical" evidence="1">
    <location>
        <begin position="212"/>
        <end position="231"/>
    </location>
</feature>
<dbReference type="InterPro" id="IPR002541">
    <property type="entry name" value="Cyt_c_assembly"/>
</dbReference>
<name>A0A7X0DM70_NOVIT</name>
<dbReference type="RefSeq" id="WP_184262724.1">
    <property type="nucleotide sequence ID" value="NZ_JACIIX010000004.1"/>
</dbReference>
<keyword evidence="1" id="KW-0472">Membrane</keyword>
<feature type="transmembrane region" description="Helical" evidence="1">
    <location>
        <begin position="30"/>
        <end position="51"/>
    </location>
</feature>
<proteinExistence type="predicted"/>
<dbReference type="GO" id="GO:0017004">
    <property type="term" value="P:cytochrome complex assembly"/>
    <property type="evidence" value="ECO:0007669"/>
    <property type="project" value="InterPro"/>
</dbReference>
<gene>
    <name evidence="3" type="ORF">FHS48_001384</name>
</gene>
<keyword evidence="4" id="KW-1185">Reference proteome</keyword>
<dbReference type="GO" id="GO:0005886">
    <property type="term" value="C:plasma membrane"/>
    <property type="evidence" value="ECO:0007669"/>
    <property type="project" value="TreeGrafter"/>
</dbReference>
<comment type="caution">
    <text evidence="3">The sequence shown here is derived from an EMBL/GenBank/DDBJ whole genome shotgun (WGS) entry which is preliminary data.</text>
</comment>
<keyword evidence="1" id="KW-1133">Transmembrane helix</keyword>
<keyword evidence="1" id="KW-0812">Transmembrane</keyword>
<feature type="transmembrane region" description="Helical" evidence="1">
    <location>
        <begin position="121"/>
        <end position="149"/>
    </location>
</feature>
<dbReference type="AlphaFoldDB" id="A0A7X0DM70"/>
<feature type="transmembrane region" description="Helical" evidence="1">
    <location>
        <begin position="63"/>
        <end position="82"/>
    </location>
</feature>
<feature type="domain" description="Cytochrome c assembly protein" evidence="2">
    <location>
        <begin position="64"/>
        <end position="264"/>
    </location>
</feature>